<dbReference type="InterPro" id="IPR037673">
    <property type="entry name" value="MSC/AndL"/>
</dbReference>
<evidence type="ECO:0000256" key="5">
    <source>
        <dbReference type="ARBA" id="ARBA00022989"/>
    </source>
</evidence>
<dbReference type="InterPro" id="IPR001185">
    <property type="entry name" value="MS_channel"/>
</dbReference>
<keyword evidence="4 9" id="KW-0812">Transmembrane</keyword>
<feature type="transmembrane region" description="Helical" evidence="9">
    <location>
        <begin position="16"/>
        <end position="37"/>
    </location>
</feature>
<evidence type="ECO:0000256" key="6">
    <source>
        <dbReference type="ARBA" id="ARBA00023065"/>
    </source>
</evidence>
<dbReference type="HAMAP" id="MF_00115">
    <property type="entry name" value="MscL"/>
    <property type="match status" value="1"/>
</dbReference>
<keyword evidence="11" id="KW-1185">Reference proteome</keyword>
<keyword evidence="3 9" id="KW-1003">Cell membrane</keyword>
<dbReference type="Gene3D" id="1.10.1200.120">
    <property type="entry name" value="Large-conductance mechanosensitive channel, MscL, domain 1"/>
    <property type="match status" value="1"/>
</dbReference>
<dbReference type="NCBIfam" id="TIGR00220">
    <property type="entry name" value="mscL"/>
    <property type="match status" value="1"/>
</dbReference>
<dbReference type="AlphaFoldDB" id="A0A1P8WCY0"/>
<name>A0A1P8WCY0_9PLAN</name>
<dbReference type="Proteomes" id="UP000187735">
    <property type="component" value="Chromosome"/>
</dbReference>
<evidence type="ECO:0000256" key="3">
    <source>
        <dbReference type="ARBA" id="ARBA00022475"/>
    </source>
</evidence>
<evidence type="ECO:0000256" key="4">
    <source>
        <dbReference type="ARBA" id="ARBA00022692"/>
    </source>
</evidence>
<accession>A0A1P8WCY0</accession>
<feature type="transmembrane region" description="Helical" evidence="9">
    <location>
        <begin position="93"/>
        <end position="114"/>
    </location>
</feature>
<keyword evidence="8 9" id="KW-0407">Ion channel</keyword>
<comment type="subcellular location">
    <subcellularLocation>
        <location evidence="9">Cell membrane</location>
        <topology evidence="9">Multi-pass membrane protein</topology>
    </subcellularLocation>
    <subcellularLocation>
        <location evidence="1">Membrane</location>
        <topology evidence="1">Multi-pass membrane protein</topology>
    </subcellularLocation>
</comment>
<gene>
    <name evidence="10" type="primary">mscL_3</name>
    <name evidence="9" type="synonym">mscL</name>
    <name evidence="10" type="ORF">Fuma_01514</name>
</gene>
<dbReference type="STRING" id="1891926.Fuma_01514"/>
<keyword evidence="5 9" id="KW-1133">Transmembrane helix</keyword>
<keyword evidence="2 9" id="KW-0813">Transport</keyword>
<comment type="subunit">
    <text evidence="9">Homopentamer.</text>
</comment>
<dbReference type="OrthoDB" id="9810350at2"/>
<comment type="function">
    <text evidence="9">Channel that opens in response to stretch forces in the membrane lipid bilayer. May participate in the regulation of osmotic pressure changes within the cell.</text>
</comment>
<evidence type="ECO:0000256" key="9">
    <source>
        <dbReference type="HAMAP-Rule" id="MF_00115"/>
    </source>
</evidence>
<proteinExistence type="inferred from homology"/>
<evidence type="ECO:0000256" key="2">
    <source>
        <dbReference type="ARBA" id="ARBA00022448"/>
    </source>
</evidence>
<evidence type="ECO:0000313" key="11">
    <source>
        <dbReference type="Proteomes" id="UP000187735"/>
    </source>
</evidence>
<dbReference type="PANTHER" id="PTHR30266">
    <property type="entry name" value="MECHANOSENSITIVE CHANNEL MSCL"/>
    <property type="match status" value="1"/>
</dbReference>
<dbReference type="RefSeq" id="WP_077023606.1">
    <property type="nucleotide sequence ID" value="NZ_CP017641.1"/>
</dbReference>
<reference evidence="10 11" key="1">
    <citation type="journal article" date="2016" name="Front. Microbiol.">
        <title>Fuerstia marisgermanicae gen. nov., sp. nov., an Unusual Member of the Phylum Planctomycetes from the German Wadden Sea.</title>
        <authorList>
            <person name="Kohn T."/>
            <person name="Heuer A."/>
            <person name="Jogler M."/>
            <person name="Vollmers J."/>
            <person name="Boedeker C."/>
            <person name="Bunk B."/>
            <person name="Rast P."/>
            <person name="Borchert D."/>
            <person name="Glockner I."/>
            <person name="Freese H.M."/>
            <person name="Klenk H.P."/>
            <person name="Overmann J."/>
            <person name="Kaster A.K."/>
            <person name="Rohde M."/>
            <person name="Wiegand S."/>
            <person name="Jogler C."/>
        </authorList>
    </citation>
    <scope>NUCLEOTIDE SEQUENCE [LARGE SCALE GENOMIC DNA]</scope>
    <source>
        <strain evidence="10 11">NH11</strain>
    </source>
</reference>
<dbReference type="GO" id="GO:0008381">
    <property type="term" value="F:mechanosensitive monoatomic ion channel activity"/>
    <property type="evidence" value="ECO:0007669"/>
    <property type="project" value="UniProtKB-UniRule"/>
</dbReference>
<keyword evidence="7 9" id="KW-0472">Membrane</keyword>
<dbReference type="InterPro" id="IPR036019">
    <property type="entry name" value="MscL_channel"/>
</dbReference>
<dbReference type="KEGG" id="fmr:Fuma_01514"/>
<evidence type="ECO:0000256" key="8">
    <source>
        <dbReference type="ARBA" id="ARBA00023303"/>
    </source>
</evidence>
<evidence type="ECO:0000313" key="10">
    <source>
        <dbReference type="EMBL" id="APZ91918.1"/>
    </source>
</evidence>
<evidence type="ECO:0000256" key="7">
    <source>
        <dbReference type="ARBA" id="ARBA00023136"/>
    </source>
</evidence>
<comment type="similarity">
    <text evidence="9">Belongs to the MscL family.</text>
</comment>
<dbReference type="SUPFAM" id="SSF81330">
    <property type="entry name" value="Gated mechanosensitive channel"/>
    <property type="match status" value="1"/>
</dbReference>
<organism evidence="10 11">
    <name type="scientific">Fuerstiella marisgermanici</name>
    <dbReference type="NCBI Taxonomy" id="1891926"/>
    <lineage>
        <taxon>Bacteria</taxon>
        <taxon>Pseudomonadati</taxon>
        <taxon>Planctomycetota</taxon>
        <taxon>Planctomycetia</taxon>
        <taxon>Planctomycetales</taxon>
        <taxon>Planctomycetaceae</taxon>
        <taxon>Fuerstiella</taxon>
    </lineage>
</organism>
<dbReference type="PANTHER" id="PTHR30266:SF2">
    <property type="entry name" value="LARGE-CONDUCTANCE MECHANOSENSITIVE CHANNEL"/>
    <property type="match status" value="1"/>
</dbReference>
<dbReference type="EMBL" id="CP017641">
    <property type="protein sequence ID" value="APZ91918.1"/>
    <property type="molecule type" value="Genomic_DNA"/>
</dbReference>
<dbReference type="Pfam" id="PF01741">
    <property type="entry name" value="MscL"/>
    <property type="match status" value="1"/>
</dbReference>
<keyword evidence="6 9" id="KW-0406">Ion transport</keyword>
<protein>
    <recommendedName>
        <fullName evidence="9">Large-conductance mechanosensitive channel</fullName>
    </recommendedName>
</protein>
<sequence length="169" mass="18471">MALLNDFKKFALRGNMIDLAIGFTVGAAFTTVVKSFVNDIVMPPVGMLLGDVDFSDRFWVLEMPEGKTAPEGGFRTLEDASQFGAVTVNYGQFINSCISLLCVALVMFAIIRIVNRVDTQLDEAFGEEPPADDEPSDKKCEFCRTTIPFRATRCPHCTSELSVQSAGGE</sequence>
<evidence type="ECO:0000256" key="1">
    <source>
        <dbReference type="ARBA" id="ARBA00004141"/>
    </source>
</evidence>
<dbReference type="PRINTS" id="PR01264">
    <property type="entry name" value="MECHCHANNEL"/>
</dbReference>
<dbReference type="GO" id="GO:0005886">
    <property type="term" value="C:plasma membrane"/>
    <property type="evidence" value="ECO:0007669"/>
    <property type="project" value="UniProtKB-SubCell"/>
</dbReference>